<feature type="active site" description="Proton donor/acceptor" evidence="12">
    <location>
        <position position="202"/>
    </location>
</feature>
<evidence type="ECO:0000256" key="9">
    <source>
        <dbReference type="ARBA" id="ARBA00022960"/>
    </source>
</evidence>
<name>A0A3A9IAI1_AERVE</name>
<dbReference type="GO" id="GO:0008360">
    <property type="term" value="P:regulation of cell shape"/>
    <property type="evidence" value="ECO:0007669"/>
    <property type="project" value="UniProtKB-UniRule"/>
</dbReference>
<feature type="active site" description="Nucleophile" evidence="12">
    <location>
        <position position="218"/>
    </location>
</feature>
<protein>
    <submittedName>
        <fullName evidence="15">Peptidoglycan-binding protein</fullName>
    </submittedName>
</protein>
<dbReference type="AlphaFoldDB" id="A0A3A9IAI1"/>
<feature type="signal peptide" evidence="13">
    <location>
        <begin position="1"/>
        <end position="31"/>
    </location>
</feature>
<evidence type="ECO:0000313" key="16">
    <source>
        <dbReference type="Proteomes" id="UP000281725"/>
    </source>
</evidence>
<dbReference type="InterPro" id="IPR005490">
    <property type="entry name" value="LD_TPept_cat_dom"/>
</dbReference>
<dbReference type="UniPathway" id="UPA00219"/>
<keyword evidence="8" id="KW-0378">Hydrolase</keyword>
<evidence type="ECO:0000256" key="11">
    <source>
        <dbReference type="ARBA" id="ARBA00023316"/>
    </source>
</evidence>
<dbReference type="EMBL" id="RAWX01000003">
    <property type="protein sequence ID" value="RKJ88015.1"/>
    <property type="molecule type" value="Genomic_DNA"/>
</dbReference>
<evidence type="ECO:0000256" key="7">
    <source>
        <dbReference type="ARBA" id="ARBA00022764"/>
    </source>
</evidence>
<dbReference type="CDD" id="cd16913">
    <property type="entry name" value="YkuD_like"/>
    <property type="match status" value="1"/>
</dbReference>
<organism evidence="15 16">
    <name type="scientific">Aeromonas veronii</name>
    <dbReference type="NCBI Taxonomy" id="654"/>
    <lineage>
        <taxon>Bacteria</taxon>
        <taxon>Pseudomonadati</taxon>
        <taxon>Pseudomonadota</taxon>
        <taxon>Gammaproteobacteria</taxon>
        <taxon>Aeromonadales</taxon>
        <taxon>Aeromonadaceae</taxon>
        <taxon>Aeromonas</taxon>
    </lineage>
</organism>
<evidence type="ECO:0000256" key="10">
    <source>
        <dbReference type="ARBA" id="ARBA00022984"/>
    </source>
</evidence>
<evidence type="ECO:0000313" key="15">
    <source>
        <dbReference type="EMBL" id="RKJ88015.1"/>
    </source>
</evidence>
<proteinExistence type="inferred from homology"/>
<dbReference type="Proteomes" id="UP000281725">
    <property type="component" value="Unassembled WGS sequence"/>
</dbReference>
<comment type="caution">
    <text evidence="15">The sequence shown here is derived from an EMBL/GenBank/DDBJ whole genome shotgun (WGS) entry which is preliminary data.</text>
</comment>
<evidence type="ECO:0000256" key="4">
    <source>
        <dbReference type="ARBA" id="ARBA00022676"/>
    </source>
</evidence>
<dbReference type="GO" id="GO:0016757">
    <property type="term" value="F:glycosyltransferase activity"/>
    <property type="evidence" value="ECO:0007669"/>
    <property type="project" value="UniProtKB-KW"/>
</dbReference>
<evidence type="ECO:0000256" key="8">
    <source>
        <dbReference type="ARBA" id="ARBA00022801"/>
    </source>
</evidence>
<evidence type="ECO:0000256" key="6">
    <source>
        <dbReference type="ARBA" id="ARBA00022729"/>
    </source>
</evidence>
<dbReference type="GO" id="GO:0042597">
    <property type="term" value="C:periplasmic space"/>
    <property type="evidence" value="ECO:0007669"/>
    <property type="project" value="UniProtKB-SubCell"/>
</dbReference>
<dbReference type="PROSITE" id="PS52029">
    <property type="entry name" value="LD_TPASE"/>
    <property type="match status" value="1"/>
</dbReference>
<evidence type="ECO:0000256" key="3">
    <source>
        <dbReference type="ARBA" id="ARBA00005992"/>
    </source>
</evidence>
<feature type="chain" id="PRO_5017185548" evidence="13">
    <location>
        <begin position="32"/>
        <end position="318"/>
    </location>
</feature>
<evidence type="ECO:0000259" key="14">
    <source>
        <dbReference type="PROSITE" id="PS52029"/>
    </source>
</evidence>
<keyword evidence="9 12" id="KW-0133">Cell shape</keyword>
<dbReference type="Pfam" id="PF03734">
    <property type="entry name" value="YkuD"/>
    <property type="match status" value="1"/>
</dbReference>
<comment type="similarity">
    <text evidence="3">Belongs to the YkuD family.</text>
</comment>
<keyword evidence="10 12" id="KW-0573">Peptidoglycan synthesis</keyword>
<dbReference type="PANTHER" id="PTHR30582:SF24">
    <property type="entry name" value="L,D-TRANSPEPTIDASE ERFK_SRFK-RELATED"/>
    <property type="match status" value="1"/>
</dbReference>
<evidence type="ECO:0000256" key="2">
    <source>
        <dbReference type="ARBA" id="ARBA00004752"/>
    </source>
</evidence>
<dbReference type="PANTHER" id="PTHR30582">
    <property type="entry name" value="L,D-TRANSPEPTIDASE"/>
    <property type="match status" value="1"/>
</dbReference>
<evidence type="ECO:0000256" key="12">
    <source>
        <dbReference type="PROSITE-ProRule" id="PRU01373"/>
    </source>
</evidence>
<dbReference type="GO" id="GO:0005576">
    <property type="term" value="C:extracellular region"/>
    <property type="evidence" value="ECO:0007669"/>
    <property type="project" value="TreeGrafter"/>
</dbReference>
<dbReference type="InterPro" id="IPR038063">
    <property type="entry name" value="Transpep_catalytic_dom"/>
</dbReference>
<dbReference type="InterPro" id="IPR041597">
    <property type="entry name" value="Ldt_C"/>
</dbReference>
<feature type="domain" description="L,D-TPase catalytic" evidence="14">
    <location>
        <begin position="104"/>
        <end position="242"/>
    </location>
</feature>
<dbReference type="Gene3D" id="2.40.440.10">
    <property type="entry name" value="L,D-transpeptidase catalytic domain-like"/>
    <property type="match status" value="1"/>
</dbReference>
<keyword evidence="4" id="KW-0328">Glycosyltransferase</keyword>
<keyword evidence="6 13" id="KW-0732">Signal</keyword>
<dbReference type="GO" id="GO:0018104">
    <property type="term" value="P:peptidoglycan-protein cross-linking"/>
    <property type="evidence" value="ECO:0007669"/>
    <property type="project" value="TreeGrafter"/>
</dbReference>
<dbReference type="InterPro" id="IPR050979">
    <property type="entry name" value="LD-transpeptidase"/>
</dbReference>
<dbReference type="GO" id="GO:0071555">
    <property type="term" value="P:cell wall organization"/>
    <property type="evidence" value="ECO:0007669"/>
    <property type="project" value="UniProtKB-UniRule"/>
</dbReference>
<accession>A0A3A9IAI1</accession>
<dbReference type="SUPFAM" id="SSF141523">
    <property type="entry name" value="L,D-transpeptidase catalytic domain-like"/>
    <property type="match status" value="1"/>
</dbReference>
<keyword evidence="5" id="KW-0808">Transferase</keyword>
<reference evidence="15 16" key="1">
    <citation type="submission" date="2018-09" db="EMBL/GenBank/DDBJ databases">
        <title>Genome sequencing of Aeromonas veronii MS-17-88.</title>
        <authorList>
            <person name="Tekedar H.C."/>
            <person name="Arick M.A."/>
            <person name="Hsu C.-Y."/>
            <person name="Thrash A."/>
            <person name="Karsi A."/>
            <person name="Lawrence M.L."/>
            <person name="Abdelhamed H."/>
        </authorList>
    </citation>
    <scope>NUCLEOTIDE SEQUENCE [LARGE SCALE GENOMIC DNA]</scope>
    <source>
        <strain evidence="15 16">MS 17-88</strain>
    </source>
</reference>
<dbReference type="Pfam" id="PF17969">
    <property type="entry name" value="Ldt_C"/>
    <property type="match status" value="1"/>
</dbReference>
<evidence type="ECO:0000256" key="13">
    <source>
        <dbReference type="SAM" id="SignalP"/>
    </source>
</evidence>
<comment type="subcellular location">
    <subcellularLocation>
        <location evidence="1">Periplasm</location>
    </subcellularLocation>
</comment>
<sequence length="318" mass="34727">MRLPKIKPLPLTPALSMLLAAILLCAAPAEAKRYPLPPAGSRLIGELEDYIIQQNEHLELVGKNTQIGFLALLEANPGVDPYLPKPGTRLTLPTQMLLPDVPREGIVINLPELRLYYFPKGKSEVIVLPIGIGDIGRETPEMTTTVIEKNPNPTWVPGPMVRKSWLEQKGITLPAVVPPGPENPLGKFAMRLGYGKRDYLIHGTNKDFGVGLRVSAGCIRLRPDDIEALFKIVPIGTPVRVINQPVKVAIEPDGRRWLEVHSPLSRTEEELENGAPLMLSPAVESFISAPDVMQDEVTAALESKNGLPRPISSQLVSG</sequence>
<evidence type="ECO:0000256" key="5">
    <source>
        <dbReference type="ARBA" id="ARBA00022679"/>
    </source>
</evidence>
<keyword evidence="7" id="KW-0574">Periplasm</keyword>
<dbReference type="GO" id="GO:0071972">
    <property type="term" value="F:peptidoglycan L,D-transpeptidase activity"/>
    <property type="evidence" value="ECO:0007669"/>
    <property type="project" value="TreeGrafter"/>
</dbReference>
<evidence type="ECO:0000256" key="1">
    <source>
        <dbReference type="ARBA" id="ARBA00004418"/>
    </source>
</evidence>
<comment type="pathway">
    <text evidence="2 12">Cell wall biogenesis; peptidoglycan biosynthesis.</text>
</comment>
<keyword evidence="11 12" id="KW-0961">Cell wall biogenesis/degradation</keyword>
<gene>
    <name evidence="15" type="ORF">D6R50_17525</name>
</gene>